<organism evidence="1">
    <name type="scientific">Cuerna arida</name>
    <dbReference type="NCBI Taxonomy" id="1464854"/>
    <lineage>
        <taxon>Eukaryota</taxon>
        <taxon>Metazoa</taxon>
        <taxon>Ecdysozoa</taxon>
        <taxon>Arthropoda</taxon>
        <taxon>Hexapoda</taxon>
        <taxon>Insecta</taxon>
        <taxon>Pterygota</taxon>
        <taxon>Neoptera</taxon>
        <taxon>Paraneoptera</taxon>
        <taxon>Hemiptera</taxon>
        <taxon>Auchenorrhyncha</taxon>
        <taxon>Membracoidea</taxon>
        <taxon>Cicadellidae</taxon>
        <taxon>Cicadellinae</taxon>
        <taxon>Proconiini</taxon>
        <taxon>Cuerna</taxon>
    </lineage>
</organism>
<gene>
    <name evidence="1" type="ORF">g.1519</name>
</gene>
<proteinExistence type="predicted"/>
<name>A0A1B6GWW2_9HEMI</name>
<feature type="non-terminal residue" evidence="1">
    <location>
        <position position="1"/>
    </location>
</feature>
<reference evidence="1" key="1">
    <citation type="submission" date="2015-11" db="EMBL/GenBank/DDBJ databases">
        <title>De novo transcriptome assembly of four potential Pierce s Disease insect vectors from Arizona vineyards.</title>
        <authorList>
            <person name="Tassone E.E."/>
        </authorList>
    </citation>
    <scope>NUCLEOTIDE SEQUENCE</scope>
</reference>
<sequence>WKVKVNTDKSEAICFTKNPAYPVQREMLHVQEGVLRWTKTIKYLGVVLNRTLTTGRAAKGRLRLGMAARQGLSALLRPHSGLSTNTKLLLYKTIVRPVVTYAAPGWYPNTSKSTRKALEAFQNRTVRQLTNTPWFVRNMVVLQSAGLPTLREFVTDQT</sequence>
<protein>
    <recommendedName>
        <fullName evidence="2">Reverse transcriptase domain-containing protein</fullName>
    </recommendedName>
</protein>
<evidence type="ECO:0000313" key="1">
    <source>
        <dbReference type="EMBL" id="JAS66921.1"/>
    </source>
</evidence>
<dbReference type="EMBL" id="GECZ01002848">
    <property type="protein sequence ID" value="JAS66921.1"/>
    <property type="molecule type" value="Transcribed_RNA"/>
</dbReference>
<feature type="non-terminal residue" evidence="1">
    <location>
        <position position="158"/>
    </location>
</feature>
<accession>A0A1B6GWW2</accession>
<dbReference type="AlphaFoldDB" id="A0A1B6GWW2"/>
<evidence type="ECO:0008006" key="2">
    <source>
        <dbReference type="Google" id="ProtNLM"/>
    </source>
</evidence>